<dbReference type="Proteomes" id="UP000221918">
    <property type="component" value="Unassembled WGS sequence"/>
</dbReference>
<dbReference type="PANTHER" id="PTHR43639">
    <property type="entry name" value="OXIDOREDUCTASE, SHORT-CHAIN DEHYDROGENASE/REDUCTASE FAMILY (AFU_ORTHOLOGUE AFUA_5G02870)"/>
    <property type="match status" value="1"/>
</dbReference>
<dbReference type="PANTHER" id="PTHR43639:SF1">
    <property type="entry name" value="SHORT-CHAIN DEHYDROGENASE_REDUCTASE FAMILY PROTEIN"/>
    <property type="match status" value="1"/>
</dbReference>
<evidence type="ECO:0000256" key="3">
    <source>
        <dbReference type="ARBA" id="ARBA00023002"/>
    </source>
</evidence>
<dbReference type="CDD" id="cd05233">
    <property type="entry name" value="SDR_c"/>
    <property type="match status" value="1"/>
</dbReference>
<accession>A0AAJ2DM52</accession>
<sequence>MTKSLAIALAPDIRVNSIAPGAVHTRWWSGNEDKMYQLAGTLPLNRISTPEDSTEAVLFQLTQESITGQIYTIDNRQTL</sequence>
<dbReference type="EMBL" id="NUTL01000021">
    <property type="protein sequence ID" value="PHF03843.1"/>
    <property type="molecule type" value="Genomic_DNA"/>
</dbReference>
<dbReference type="InterPro" id="IPR002347">
    <property type="entry name" value="SDR_fam"/>
</dbReference>
<gene>
    <name evidence="5" type="ORF">COF81_04185</name>
    <name evidence="4" type="ORF">FOS08_24685</name>
</gene>
<evidence type="ECO:0000256" key="2">
    <source>
        <dbReference type="ARBA" id="ARBA00011881"/>
    </source>
</evidence>
<dbReference type="GO" id="GO:0016491">
    <property type="term" value="F:oxidoreductase activity"/>
    <property type="evidence" value="ECO:0007669"/>
    <property type="project" value="UniProtKB-KW"/>
</dbReference>
<dbReference type="SUPFAM" id="SSF51735">
    <property type="entry name" value="NAD(P)-binding Rossmann-fold domains"/>
    <property type="match status" value="1"/>
</dbReference>
<evidence type="ECO:0000256" key="1">
    <source>
        <dbReference type="ARBA" id="ARBA00006484"/>
    </source>
</evidence>
<dbReference type="InterPro" id="IPR036291">
    <property type="entry name" value="NAD(P)-bd_dom_sf"/>
</dbReference>
<comment type="similarity">
    <text evidence="1">Belongs to the short-chain dehydrogenases/reductases (SDR) family.</text>
</comment>
<protein>
    <submittedName>
        <fullName evidence="4">SDR family oxidoreductase</fullName>
    </submittedName>
</protein>
<evidence type="ECO:0000313" key="4">
    <source>
        <dbReference type="EMBL" id="MDR4328974.1"/>
    </source>
</evidence>
<evidence type="ECO:0000313" key="6">
    <source>
        <dbReference type="Proteomes" id="UP000221918"/>
    </source>
</evidence>
<reference evidence="5 6" key="1">
    <citation type="submission" date="2017-09" db="EMBL/GenBank/DDBJ databases">
        <title>Large-scale bioinformatics analysis of Bacillus genomes uncovers conserved roles of natural products in bacterial physiology.</title>
        <authorList>
            <consortium name="Agbiome Team Llc"/>
            <person name="Bleich R.M."/>
            <person name="Grubbs K.J."/>
            <person name="Santa Maria K.C."/>
            <person name="Allen S.E."/>
            <person name="Farag S."/>
            <person name="Shank E.A."/>
            <person name="Bowers A."/>
        </authorList>
    </citation>
    <scope>NUCLEOTIDE SEQUENCE [LARGE SCALE GENOMIC DNA]</scope>
    <source>
        <strain evidence="5 6">AFS037265</strain>
    </source>
</reference>
<comment type="subunit">
    <text evidence="2">Homotetramer.</text>
</comment>
<evidence type="ECO:0000313" key="7">
    <source>
        <dbReference type="Proteomes" id="UP001248134"/>
    </source>
</evidence>
<dbReference type="EMBL" id="VLYX01000044">
    <property type="protein sequence ID" value="MDR4328974.1"/>
    <property type="molecule type" value="Genomic_DNA"/>
</dbReference>
<comment type="caution">
    <text evidence="4">The sequence shown here is derived from an EMBL/GenBank/DDBJ whole genome shotgun (WGS) entry which is preliminary data.</text>
</comment>
<dbReference type="Pfam" id="PF13561">
    <property type="entry name" value="adh_short_C2"/>
    <property type="match status" value="1"/>
</dbReference>
<keyword evidence="3" id="KW-0560">Oxidoreductase</keyword>
<dbReference type="PRINTS" id="PR00081">
    <property type="entry name" value="GDHRDH"/>
</dbReference>
<dbReference type="Proteomes" id="UP001248134">
    <property type="component" value="Unassembled WGS sequence"/>
</dbReference>
<evidence type="ECO:0000313" key="5">
    <source>
        <dbReference type="EMBL" id="PHF03843.1"/>
    </source>
</evidence>
<reference evidence="4" key="2">
    <citation type="submission" date="2019-07" db="EMBL/GenBank/DDBJ databases">
        <title>Phylogenomic Reclassification of ATCC Bacillus Strains and Various Taxa within the Genus Bacillus.</title>
        <authorList>
            <person name="Riojas M.A."/>
            <person name="Frank A.M."/>
            <person name="Fenn S.L."/>
            <person name="King S.P."/>
            <person name="Brower S.M."/>
            <person name="Hazbon M.H."/>
        </authorList>
    </citation>
    <scope>NUCLEOTIDE SEQUENCE</scope>
    <source>
        <strain evidence="4">NR-12239</strain>
    </source>
</reference>
<dbReference type="AlphaFoldDB" id="A0AAJ2DM52"/>
<proteinExistence type="inferred from homology"/>
<name>A0AAJ2DM52_9BACI</name>
<dbReference type="Gene3D" id="3.40.50.720">
    <property type="entry name" value="NAD(P)-binding Rossmann-like Domain"/>
    <property type="match status" value="1"/>
</dbReference>
<organism evidence="4 7">
    <name type="scientific">Bacillus pseudomycoides</name>
    <dbReference type="NCBI Taxonomy" id="64104"/>
    <lineage>
        <taxon>Bacteria</taxon>
        <taxon>Bacillati</taxon>
        <taxon>Bacillota</taxon>
        <taxon>Bacilli</taxon>
        <taxon>Bacillales</taxon>
        <taxon>Bacillaceae</taxon>
        <taxon>Bacillus</taxon>
        <taxon>Bacillus cereus group</taxon>
    </lineage>
</organism>